<keyword evidence="3" id="KW-1185">Reference proteome</keyword>
<comment type="caution">
    <text evidence="2">The sequence shown here is derived from an EMBL/GenBank/DDBJ whole genome shotgun (WGS) entry which is preliminary data.</text>
</comment>
<accession>A0ABS7NL53</accession>
<dbReference type="GO" id="GO:0016746">
    <property type="term" value="F:acyltransferase activity"/>
    <property type="evidence" value="ECO:0007669"/>
    <property type="project" value="UniProtKB-KW"/>
</dbReference>
<gene>
    <name evidence="2" type="ORF">KUV26_15640</name>
</gene>
<sequence length="391" mass="44336">MNDGAALKAAAPEQLQTRILRRWKDVAQLETEWRSMHERCRGRLYSSFDWLAAQHAGFGPAGDLRIITIFQAGRMVAAAPMCLVRKRFSKLLPFYRPRVLTGWMCNYAGFFEFLATSREALRALLGAVCRAAPRAGIELALFRVCTRDVLATRCLRLGGLELWQDRAQGSSIAENLRDWESYLQTRSRSFRKKVRVSNRQLQEAKAELDVFQSQDNAPVQRMLKLSQRSWKQKSGTGLAALLGGGAFLQELWRRLAARGCGSLVLLRAGEQDIASFCAVRCQSTWYGLFSEFDEAFSELSPGRCVMYRSLQAVIGQGQPVRFEFGRRTHYLRDFETGSYQVRRLRGVRRGGLAFWLLKLEDALRGLTGQRGLLANRRSRRADILADGKGRL</sequence>
<keyword evidence="2" id="KW-0808">Transferase</keyword>
<protein>
    <submittedName>
        <fullName evidence="2">GNAT family N-acetyltransferase</fullName>
        <ecNumber evidence="2">2.3.1.-</ecNumber>
    </submittedName>
</protein>
<name>A0ABS7NL53_9RHOB</name>
<dbReference type="EC" id="2.3.1.-" evidence="2"/>
<reference evidence="2 3" key="1">
    <citation type="submission" date="2021-06" db="EMBL/GenBank/DDBJ databases">
        <title>50 bacteria genomes isolated from Dapeng, Shenzhen, China.</title>
        <authorList>
            <person name="Zheng W."/>
            <person name="Yu S."/>
            <person name="Huang Y."/>
        </authorList>
    </citation>
    <scope>NUCLEOTIDE SEQUENCE [LARGE SCALE GENOMIC DNA]</scope>
    <source>
        <strain evidence="2 3">DP1N14-2</strain>
    </source>
</reference>
<evidence type="ECO:0000313" key="3">
    <source>
        <dbReference type="Proteomes" id="UP000766629"/>
    </source>
</evidence>
<evidence type="ECO:0000259" key="1">
    <source>
        <dbReference type="Pfam" id="PF13480"/>
    </source>
</evidence>
<proteinExistence type="predicted"/>
<dbReference type="InterPro" id="IPR038740">
    <property type="entry name" value="BioF2-like_GNAT_dom"/>
</dbReference>
<dbReference type="Pfam" id="PF13480">
    <property type="entry name" value="Acetyltransf_6"/>
    <property type="match status" value="1"/>
</dbReference>
<dbReference type="Gene3D" id="3.40.630.30">
    <property type="match status" value="1"/>
</dbReference>
<evidence type="ECO:0000313" key="2">
    <source>
        <dbReference type="EMBL" id="MBY6140871.1"/>
    </source>
</evidence>
<dbReference type="InterPro" id="IPR016181">
    <property type="entry name" value="Acyl_CoA_acyltransferase"/>
</dbReference>
<dbReference type="EMBL" id="JAHVJA010000007">
    <property type="protein sequence ID" value="MBY6140871.1"/>
    <property type="molecule type" value="Genomic_DNA"/>
</dbReference>
<feature type="domain" description="BioF2-like acetyltransferase" evidence="1">
    <location>
        <begin position="188"/>
        <end position="326"/>
    </location>
</feature>
<dbReference type="Proteomes" id="UP000766629">
    <property type="component" value="Unassembled WGS sequence"/>
</dbReference>
<dbReference type="RefSeq" id="WP_222509005.1">
    <property type="nucleotide sequence ID" value="NZ_JAHVJA010000007.1"/>
</dbReference>
<dbReference type="SUPFAM" id="SSF55729">
    <property type="entry name" value="Acyl-CoA N-acyltransferases (Nat)"/>
    <property type="match status" value="1"/>
</dbReference>
<organism evidence="2 3">
    <name type="scientific">Leisingera daeponensis</name>
    <dbReference type="NCBI Taxonomy" id="405746"/>
    <lineage>
        <taxon>Bacteria</taxon>
        <taxon>Pseudomonadati</taxon>
        <taxon>Pseudomonadota</taxon>
        <taxon>Alphaproteobacteria</taxon>
        <taxon>Rhodobacterales</taxon>
        <taxon>Roseobacteraceae</taxon>
        <taxon>Leisingera</taxon>
    </lineage>
</organism>
<keyword evidence="2" id="KW-0012">Acyltransferase</keyword>